<organism evidence="2 3">
    <name type="scientific">Aulographum hederae CBS 113979</name>
    <dbReference type="NCBI Taxonomy" id="1176131"/>
    <lineage>
        <taxon>Eukaryota</taxon>
        <taxon>Fungi</taxon>
        <taxon>Dikarya</taxon>
        <taxon>Ascomycota</taxon>
        <taxon>Pezizomycotina</taxon>
        <taxon>Dothideomycetes</taxon>
        <taxon>Pleosporomycetidae</taxon>
        <taxon>Aulographales</taxon>
        <taxon>Aulographaceae</taxon>
    </lineage>
</organism>
<name>A0A6G1H353_9PEZI</name>
<dbReference type="PANTHER" id="PTHR37331">
    <property type="entry name" value="YALI0F11671P"/>
    <property type="match status" value="1"/>
</dbReference>
<feature type="compositionally biased region" description="Polar residues" evidence="1">
    <location>
        <begin position="105"/>
        <end position="117"/>
    </location>
</feature>
<evidence type="ECO:0000313" key="3">
    <source>
        <dbReference type="Proteomes" id="UP000800041"/>
    </source>
</evidence>
<reference evidence="2" key="1">
    <citation type="journal article" date="2020" name="Stud. Mycol.">
        <title>101 Dothideomycetes genomes: a test case for predicting lifestyles and emergence of pathogens.</title>
        <authorList>
            <person name="Haridas S."/>
            <person name="Albert R."/>
            <person name="Binder M."/>
            <person name="Bloem J."/>
            <person name="Labutti K."/>
            <person name="Salamov A."/>
            <person name="Andreopoulos B."/>
            <person name="Baker S."/>
            <person name="Barry K."/>
            <person name="Bills G."/>
            <person name="Bluhm B."/>
            <person name="Cannon C."/>
            <person name="Castanera R."/>
            <person name="Culley D."/>
            <person name="Daum C."/>
            <person name="Ezra D."/>
            <person name="Gonzalez J."/>
            <person name="Henrissat B."/>
            <person name="Kuo A."/>
            <person name="Liang C."/>
            <person name="Lipzen A."/>
            <person name="Lutzoni F."/>
            <person name="Magnuson J."/>
            <person name="Mondo S."/>
            <person name="Nolan M."/>
            <person name="Ohm R."/>
            <person name="Pangilinan J."/>
            <person name="Park H.-J."/>
            <person name="Ramirez L."/>
            <person name="Alfaro M."/>
            <person name="Sun H."/>
            <person name="Tritt A."/>
            <person name="Yoshinaga Y."/>
            <person name="Zwiers L.-H."/>
            <person name="Turgeon B."/>
            <person name="Goodwin S."/>
            <person name="Spatafora J."/>
            <person name="Crous P."/>
            <person name="Grigoriev I."/>
        </authorList>
    </citation>
    <scope>NUCLEOTIDE SEQUENCE</scope>
    <source>
        <strain evidence="2">CBS 113979</strain>
    </source>
</reference>
<dbReference type="EMBL" id="ML977152">
    <property type="protein sequence ID" value="KAF1987487.1"/>
    <property type="molecule type" value="Genomic_DNA"/>
</dbReference>
<protein>
    <submittedName>
        <fullName evidence="2">Uncharacterized protein</fullName>
    </submittedName>
</protein>
<evidence type="ECO:0000256" key="1">
    <source>
        <dbReference type="SAM" id="MobiDB-lite"/>
    </source>
</evidence>
<evidence type="ECO:0000313" key="2">
    <source>
        <dbReference type="EMBL" id="KAF1987487.1"/>
    </source>
</evidence>
<dbReference type="PANTHER" id="PTHR37331:SF1">
    <property type="entry name" value="YALI0F11671P"/>
    <property type="match status" value="1"/>
</dbReference>
<feature type="compositionally biased region" description="Gly residues" evidence="1">
    <location>
        <begin position="128"/>
        <end position="147"/>
    </location>
</feature>
<proteinExistence type="predicted"/>
<gene>
    <name evidence="2" type="ORF">K402DRAFT_392747</name>
</gene>
<accession>A0A6G1H353</accession>
<keyword evidence="3" id="KW-1185">Reference proteome</keyword>
<dbReference type="Proteomes" id="UP000800041">
    <property type="component" value="Unassembled WGS sequence"/>
</dbReference>
<sequence>MALLRHLRSLSTLPNNPNIFHFPSSTPNTHTLSLLPTNPPTPSLAIGTTTQIPPTPQSLTENPTFMGILLSVLANHATYDPMIQSQALALASSGGATLGSGGQFFPSNHPSQASQTAHNKRQRPPRQYGGGGGTGGDGAGGASAQGGAGGGGVGGWIHVSDLRNPPDYGRIAWPEDIFGSLEVDGQGAFVGGDGGFQGSGTYRICTREGILGLSPYLMERLKERLAELEKKEKSR</sequence>
<feature type="region of interest" description="Disordered" evidence="1">
    <location>
        <begin position="101"/>
        <end position="147"/>
    </location>
</feature>
<dbReference type="AlphaFoldDB" id="A0A6G1H353"/>